<evidence type="ECO:0000313" key="4">
    <source>
        <dbReference type="Proteomes" id="UP001058974"/>
    </source>
</evidence>
<dbReference type="InterPro" id="IPR052006">
    <property type="entry name" value="MLP-like"/>
</dbReference>
<accession>A0A9D5A205</accession>
<dbReference type="CDD" id="cd07816">
    <property type="entry name" value="Bet_v1-like"/>
    <property type="match status" value="1"/>
</dbReference>
<sequence length="148" mass="17091">MAQVCVLETTVQLKSCPQKFYNFLKSQSQHIPNKAQSENVHGVEIHKGDWNTPGSIKIWKFSIEGKEEIFKERIEVDEVNKTITYVAGGGNVLELYKNYKAIVKVENQILKLRIEYEKLNDDIPPPKKYQQFIINIVRDLDGNLVKVD</sequence>
<protein>
    <recommendedName>
        <fullName evidence="2">Bet v I/Major latex protein domain-containing protein</fullName>
    </recommendedName>
</protein>
<evidence type="ECO:0000259" key="2">
    <source>
        <dbReference type="SMART" id="SM01037"/>
    </source>
</evidence>
<dbReference type="Proteomes" id="UP001058974">
    <property type="component" value="Chromosome 6"/>
</dbReference>
<dbReference type="SUPFAM" id="SSF55961">
    <property type="entry name" value="Bet v1-like"/>
    <property type="match status" value="1"/>
</dbReference>
<organism evidence="3 4">
    <name type="scientific">Pisum sativum</name>
    <name type="common">Garden pea</name>
    <name type="synonym">Lathyrus oleraceus</name>
    <dbReference type="NCBI Taxonomy" id="3888"/>
    <lineage>
        <taxon>Eukaryota</taxon>
        <taxon>Viridiplantae</taxon>
        <taxon>Streptophyta</taxon>
        <taxon>Embryophyta</taxon>
        <taxon>Tracheophyta</taxon>
        <taxon>Spermatophyta</taxon>
        <taxon>Magnoliopsida</taxon>
        <taxon>eudicotyledons</taxon>
        <taxon>Gunneridae</taxon>
        <taxon>Pentapetalae</taxon>
        <taxon>rosids</taxon>
        <taxon>fabids</taxon>
        <taxon>Fabales</taxon>
        <taxon>Fabaceae</taxon>
        <taxon>Papilionoideae</taxon>
        <taxon>50 kb inversion clade</taxon>
        <taxon>NPAAA clade</taxon>
        <taxon>Hologalegina</taxon>
        <taxon>IRL clade</taxon>
        <taxon>Fabeae</taxon>
        <taxon>Lathyrus</taxon>
    </lineage>
</organism>
<dbReference type="Gramene" id="Psat06G0123400-T1">
    <property type="protein sequence ID" value="KAI5394492.1"/>
    <property type="gene ID" value="KIW84_061234"/>
</dbReference>
<feature type="domain" description="Bet v I/Major latex protein" evidence="2">
    <location>
        <begin position="2"/>
        <end position="147"/>
    </location>
</feature>
<dbReference type="InterPro" id="IPR000916">
    <property type="entry name" value="Bet_v_I/MLP"/>
</dbReference>
<dbReference type="AlphaFoldDB" id="A0A9D5A205"/>
<dbReference type="SMART" id="SM01037">
    <property type="entry name" value="Bet_v_1"/>
    <property type="match status" value="1"/>
</dbReference>
<evidence type="ECO:0000256" key="1">
    <source>
        <dbReference type="ARBA" id="ARBA00038242"/>
    </source>
</evidence>
<gene>
    <name evidence="3" type="ORF">KIW84_061234</name>
</gene>
<dbReference type="PANTHER" id="PTHR31338:SF16">
    <property type="entry name" value="POLYKETIDE CYCLASE_DEHYDRASE AND LIPID TRANSPORT SUPERFAMILY PROTEIN"/>
    <property type="match status" value="1"/>
</dbReference>
<evidence type="ECO:0000313" key="3">
    <source>
        <dbReference type="EMBL" id="KAI5394492.1"/>
    </source>
</evidence>
<reference evidence="3 4" key="1">
    <citation type="journal article" date="2022" name="Nat. Genet.">
        <title>Improved pea reference genome and pan-genome highlight genomic features and evolutionary characteristics.</title>
        <authorList>
            <person name="Yang T."/>
            <person name="Liu R."/>
            <person name="Luo Y."/>
            <person name="Hu S."/>
            <person name="Wang D."/>
            <person name="Wang C."/>
            <person name="Pandey M.K."/>
            <person name="Ge S."/>
            <person name="Xu Q."/>
            <person name="Li N."/>
            <person name="Li G."/>
            <person name="Huang Y."/>
            <person name="Saxena R.K."/>
            <person name="Ji Y."/>
            <person name="Li M."/>
            <person name="Yan X."/>
            <person name="He Y."/>
            <person name="Liu Y."/>
            <person name="Wang X."/>
            <person name="Xiang C."/>
            <person name="Varshney R.K."/>
            <person name="Ding H."/>
            <person name="Gao S."/>
            <person name="Zong X."/>
        </authorList>
    </citation>
    <scope>NUCLEOTIDE SEQUENCE [LARGE SCALE GENOMIC DNA]</scope>
    <source>
        <strain evidence="3 4">cv. Zhongwan 6</strain>
    </source>
</reference>
<dbReference type="GO" id="GO:0006952">
    <property type="term" value="P:defense response"/>
    <property type="evidence" value="ECO:0007669"/>
    <property type="project" value="InterPro"/>
</dbReference>
<name>A0A9D5A205_PEA</name>
<dbReference type="Pfam" id="PF00407">
    <property type="entry name" value="Bet_v_1"/>
    <property type="match status" value="1"/>
</dbReference>
<dbReference type="Gene3D" id="3.30.530.20">
    <property type="match status" value="1"/>
</dbReference>
<comment type="similarity">
    <text evidence="1">Belongs to the MLP family.</text>
</comment>
<dbReference type="OrthoDB" id="1072116at2759"/>
<dbReference type="PANTHER" id="PTHR31338">
    <property type="entry name" value="POLYKETIDE CYCLASE/DEHYDRASE AND LIPID TRANSPORT SUPERFAMILY PROTEIN"/>
    <property type="match status" value="1"/>
</dbReference>
<proteinExistence type="inferred from homology"/>
<keyword evidence="4" id="KW-1185">Reference proteome</keyword>
<dbReference type="InterPro" id="IPR023393">
    <property type="entry name" value="START-like_dom_sf"/>
</dbReference>
<dbReference type="EMBL" id="JAMSHJ010000006">
    <property type="protein sequence ID" value="KAI5394492.1"/>
    <property type="molecule type" value="Genomic_DNA"/>
</dbReference>
<comment type="caution">
    <text evidence="3">The sequence shown here is derived from an EMBL/GenBank/DDBJ whole genome shotgun (WGS) entry which is preliminary data.</text>
</comment>